<name>A0A4Y2SP11_ARAVE</name>
<dbReference type="Proteomes" id="UP000499080">
    <property type="component" value="Unassembled WGS sequence"/>
</dbReference>
<protein>
    <submittedName>
        <fullName evidence="1">Uncharacterized protein</fullName>
    </submittedName>
</protein>
<proteinExistence type="predicted"/>
<sequence length="181" mass="20759">MAKTTAETKLSQYIGLQVPAKFSQLWYTLNCQRELLSIPVVVVSNYMQQDKYDVATFTDVIIENLKKSHAKFNMKNVIYQSDGTVKHFKQKFSLCLGTIMHENFQWQFTATSHGKGAIDGLGGTIKRRVREATHLRNIDPRAAEEFVDCTKKAMPKNYSVIRLAGNCYKEKTKIRRNMDAE</sequence>
<keyword evidence="2" id="KW-1185">Reference proteome</keyword>
<organism evidence="1 2">
    <name type="scientific">Araneus ventricosus</name>
    <name type="common">Orbweaver spider</name>
    <name type="synonym">Epeira ventricosa</name>
    <dbReference type="NCBI Taxonomy" id="182803"/>
    <lineage>
        <taxon>Eukaryota</taxon>
        <taxon>Metazoa</taxon>
        <taxon>Ecdysozoa</taxon>
        <taxon>Arthropoda</taxon>
        <taxon>Chelicerata</taxon>
        <taxon>Arachnida</taxon>
        <taxon>Araneae</taxon>
        <taxon>Araneomorphae</taxon>
        <taxon>Entelegynae</taxon>
        <taxon>Araneoidea</taxon>
        <taxon>Araneidae</taxon>
        <taxon>Araneus</taxon>
    </lineage>
</organism>
<evidence type="ECO:0000313" key="1">
    <source>
        <dbReference type="EMBL" id="GBN89236.1"/>
    </source>
</evidence>
<evidence type="ECO:0000313" key="2">
    <source>
        <dbReference type="Proteomes" id="UP000499080"/>
    </source>
</evidence>
<dbReference type="PANTHER" id="PTHR46601">
    <property type="entry name" value="ULP_PROTEASE DOMAIN-CONTAINING PROTEIN"/>
    <property type="match status" value="1"/>
</dbReference>
<dbReference type="EMBL" id="BGPR01022688">
    <property type="protein sequence ID" value="GBN89236.1"/>
    <property type="molecule type" value="Genomic_DNA"/>
</dbReference>
<reference evidence="1 2" key="1">
    <citation type="journal article" date="2019" name="Sci. Rep.">
        <title>Orb-weaving spider Araneus ventricosus genome elucidates the spidroin gene catalogue.</title>
        <authorList>
            <person name="Kono N."/>
            <person name="Nakamura H."/>
            <person name="Ohtoshi R."/>
            <person name="Moran D.A.P."/>
            <person name="Shinohara A."/>
            <person name="Yoshida Y."/>
            <person name="Fujiwara M."/>
            <person name="Mori M."/>
            <person name="Tomita M."/>
            <person name="Arakawa K."/>
        </authorList>
    </citation>
    <scope>NUCLEOTIDE SEQUENCE [LARGE SCALE GENOMIC DNA]</scope>
</reference>
<accession>A0A4Y2SP11</accession>
<gene>
    <name evidence="1" type="ORF">AVEN_197866_1</name>
</gene>
<dbReference type="OrthoDB" id="10062343at2759"/>
<dbReference type="PANTHER" id="PTHR46601:SF2">
    <property type="entry name" value="UBIQUITIN-LIKE PROTEASE FAMILY PROFILE DOMAIN-CONTAINING PROTEIN"/>
    <property type="match status" value="1"/>
</dbReference>
<comment type="caution">
    <text evidence="1">The sequence shown here is derived from an EMBL/GenBank/DDBJ whole genome shotgun (WGS) entry which is preliminary data.</text>
</comment>
<dbReference type="AlphaFoldDB" id="A0A4Y2SP11"/>